<dbReference type="CDD" id="cd04301">
    <property type="entry name" value="NAT_SF"/>
    <property type="match status" value="1"/>
</dbReference>
<protein>
    <submittedName>
        <fullName evidence="2">GNAT family N-acetyltransferase</fullName>
    </submittedName>
</protein>
<dbReference type="Proteomes" id="UP000598971">
    <property type="component" value="Unassembled WGS sequence"/>
</dbReference>
<accession>A0A8J8FFY9</accession>
<sequence length="228" mass="25736">MQQITEIEKLDNPVWYALSESHRAFAISNNNVQFYQPNYCPFGAFTQQENMTEALAKYANLTNNFFMVGQKPIYPNSLTLQQELVCLQMIIEHPISITISTEIRLLTETDMPALFNLVNLVQPGYFRKDTAALGNYYGIFQNKELVAVTGERMQLNAFIEVSAVVTHPHHTRKGYAKQLITHTANNIFAQGKLAFLHVAATNTGAIALYESLGFTSRRKISFWHLAGA</sequence>
<dbReference type="SUPFAM" id="SSF55729">
    <property type="entry name" value="Acyl-CoA N-acyltransferases (Nat)"/>
    <property type="match status" value="1"/>
</dbReference>
<keyword evidence="3" id="KW-1185">Reference proteome</keyword>
<dbReference type="PROSITE" id="PS51186">
    <property type="entry name" value="GNAT"/>
    <property type="match status" value="1"/>
</dbReference>
<dbReference type="AlphaFoldDB" id="A0A8J8FFY9"/>
<name>A0A8J8FFY9_9BACT</name>
<evidence type="ECO:0000313" key="3">
    <source>
        <dbReference type="Proteomes" id="UP000598971"/>
    </source>
</evidence>
<evidence type="ECO:0000259" key="1">
    <source>
        <dbReference type="PROSITE" id="PS51186"/>
    </source>
</evidence>
<dbReference type="EMBL" id="WHPF01000007">
    <property type="protein sequence ID" value="NNV55942.1"/>
    <property type="molecule type" value="Genomic_DNA"/>
</dbReference>
<gene>
    <name evidence="2" type="ORF">GD597_10765</name>
</gene>
<dbReference type="GO" id="GO:0016747">
    <property type="term" value="F:acyltransferase activity, transferring groups other than amino-acyl groups"/>
    <property type="evidence" value="ECO:0007669"/>
    <property type="project" value="InterPro"/>
</dbReference>
<feature type="domain" description="N-acetyltransferase" evidence="1">
    <location>
        <begin position="101"/>
        <end position="228"/>
    </location>
</feature>
<dbReference type="RefSeq" id="WP_171607886.1">
    <property type="nucleotide sequence ID" value="NZ_WHPF01000007.1"/>
</dbReference>
<organism evidence="2 3">
    <name type="scientific">Limnovirga soli</name>
    <dbReference type="NCBI Taxonomy" id="2656915"/>
    <lineage>
        <taxon>Bacteria</taxon>
        <taxon>Pseudomonadati</taxon>
        <taxon>Bacteroidota</taxon>
        <taxon>Chitinophagia</taxon>
        <taxon>Chitinophagales</taxon>
        <taxon>Chitinophagaceae</taxon>
        <taxon>Limnovirga</taxon>
    </lineage>
</organism>
<dbReference type="InterPro" id="IPR016181">
    <property type="entry name" value="Acyl_CoA_acyltransferase"/>
</dbReference>
<proteinExistence type="predicted"/>
<dbReference type="InterPro" id="IPR013653">
    <property type="entry name" value="GCN5-like_dom"/>
</dbReference>
<evidence type="ECO:0000313" key="2">
    <source>
        <dbReference type="EMBL" id="NNV55942.1"/>
    </source>
</evidence>
<dbReference type="InterPro" id="IPR000182">
    <property type="entry name" value="GNAT_dom"/>
</dbReference>
<comment type="caution">
    <text evidence="2">The sequence shown here is derived from an EMBL/GenBank/DDBJ whole genome shotgun (WGS) entry which is preliminary data.</text>
</comment>
<dbReference type="Pfam" id="PF08445">
    <property type="entry name" value="FR47"/>
    <property type="match status" value="1"/>
</dbReference>
<dbReference type="Gene3D" id="3.40.630.30">
    <property type="match status" value="1"/>
</dbReference>
<reference evidence="2" key="1">
    <citation type="submission" date="2019-10" db="EMBL/GenBank/DDBJ databases">
        <title>Draft genome sequence of Panacibacter sp. KCS-6.</title>
        <authorList>
            <person name="Yim K.J."/>
        </authorList>
    </citation>
    <scope>NUCLEOTIDE SEQUENCE</scope>
    <source>
        <strain evidence="2">KCS-6</strain>
    </source>
</reference>